<dbReference type="Pfam" id="PF00027">
    <property type="entry name" value="cNMP_binding"/>
    <property type="match status" value="1"/>
</dbReference>
<keyword evidence="3" id="KW-1185">Reference proteome</keyword>
<keyword evidence="2" id="KW-0808">Transferase</keyword>
<organism evidence="2 3">
    <name type="scientific">Mucilaginibacter pineti</name>
    <dbReference type="NCBI Taxonomy" id="1391627"/>
    <lineage>
        <taxon>Bacteria</taxon>
        <taxon>Pseudomonadati</taxon>
        <taxon>Bacteroidota</taxon>
        <taxon>Sphingobacteriia</taxon>
        <taxon>Sphingobacteriales</taxon>
        <taxon>Sphingobacteriaceae</taxon>
        <taxon>Mucilaginibacter</taxon>
    </lineage>
</organism>
<gene>
    <name evidence="2" type="ORF">SAMN05216464_11565</name>
</gene>
<dbReference type="SUPFAM" id="SSF51206">
    <property type="entry name" value="cAMP-binding domain-like"/>
    <property type="match status" value="1"/>
</dbReference>
<evidence type="ECO:0000313" key="3">
    <source>
        <dbReference type="Proteomes" id="UP000199072"/>
    </source>
</evidence>
<reference evidence="2 3" key="1">
    <citation type="submission" date="2016-10" db="EMBL/GenBank/DDBJ databases">
        <authorList>
            <person name="de Groot N.N."/>
        </authorList>
    </citation>
    <scope>NUCLEOTIDE SEQUENCE [LARGE SCALE GENOMIC DNA]</scope>
    <source>
        <strain evidence="2 3">47C3B</strain>
    </source>
</reference>
<dbReference type="EMBL" id="FNAI01000015">
    <property type="protein sequence ID" value="SDF26741.1"/>
    <property type="molecule type" value="Genomic_DNA"/>
</dbReference>
<name>A0A1G7JPD5_9SPHI</name>
<dbReference type="OrthoDB" id="1044733at2"/>
<protein>
    <submittedName>
        <fullName evidence="2">cAMP-binding domain of CRP or a regulatory subunit of cAMP-dependent protein kinases</fullName>
    </submittedName>
</protein>
<sequence length="188" mass="22794">MNTEPFIIFLARIVDLSTQMLGELKILLEEEQYKPHQIIHSAGQVENRLWFLQTGFARTYYFDQTGKEHTLSFYLENEIIFSHKAYWKEPTDYYLEILMPTTLISLSYESLRNLEKYQETQTLIHIFNRQRFYQDLFKSRLMTWTAEERYYQFRKSCPDIFKFASVRLIASHLNMTRENLSRLMGREK</sequence>
<dbReference type="AlphaFoldDB" id="A0A1G7JPD5"/>
<dbReference type="STRING" id="1391627.SAMN05216464_11565"/>
<feature type="domain" description="Cyclic nucleotide-binding" evidence="1">
    <location>
        <begin position="31"/>
        <end position="114"/>
    </location>
</feature>
<dbReference type="InterPro" id="IPR018490">
    <property type="entry name" value="cNMP-bd_dom_sf"/>
</dbReference>
<dbReference type="InterPro" id="IPR014710">
    <property type="entry name" value="RmlC-like_jellyroll"/>
</dbReference>
<dbReference type="InterPro" id="IPR000595">
    <property type="entry name" value="cNMP-bd_dom"/>
</dbReference>
<evidence type="ECO:0000313" key="2">
    <source>
        <dbReference type="EMBL" id="SDF26741.1"/>
    </source>
</evidence>
<proteinExistence type="predicted"/>
<accession>A0A1G7JPD5</accession>
<dbReference type="Gene3D" id="2.60.120.10">
    <property type="entry name" value="Jelly Rolls"/>
    <property type="match status" value="1"/>
</dbReference>
<keyword evidence="2" id="KW-0418">Kinase</keyword>
<evidence type="ECO:0000259" key="1">
    <source>
        <dbReference type="Pfam" id="PF00027"/>
    </source>
</evidence>
<dbReference type="GO" id="GO:0016301">
    <property type="term" value="F:kinase activity"/>
    <property type="evidence" value="ECO:0007669"/>
    <property type="project" value="UniProtKB-KW"/>
</dbReference>
<dbReference type="Proteomes" id="UP000199072">
    <property type="component" value="Unassembled WGS sequence"/>
</dbReference>